<evidence type="ECO:0000256" key="2">
    <source>
        <dbReference type="ARBA" id="ARBA00004225"/>
    </source>
</evidence>
<keyword evidence="6" id="KW-0808">Transferase</keyword>
<evidence type="ECO:0000256" key="7">
    <source>
        <dbReference type="ARBA" id="ARBA00022692"/>
    </source>
</evidence>
<evidence type="ECO:0000256" key="17">
    <source>
        <dbReference type="ARBA" id="ARBA00043044"/>
    </source>
</evidence>
<evidence type="ECO:0000256" key="6">
    <source>
        <dbReference type="ARBA" id="ARBA00022679"/>
    </source>
</evidence>
<feature type="region of interest" description="Disordered" evidence="20">
    <location>
        <begin position="1"/>
        <end position="29"/>
    </location>
</feature>
<protein>
    <recommendedName>
        <fullName evidence="16">E3 ubiquitin-protein ligase MARCHF5</fullName>
        <ecNumber evidence="5">2.3.2.27</ecNumber>
    </recommendedName>
    <alternativeName>
        <fullName evidence="18">Membrane-associated RING finger protein 5</fullName>
    </alternativeName>
    <alternativeName>
        <fullName evidence="17">Membrane-associated RING-CH protein V</fullName>
    </alternativeName>
    <alternativeName>
        <fullName evidence="19">RING-type E3 ubiquitin transferase MARCHF5</fullName>
    </alternativeName>
</protein>
<sequence>MSEEASGSNTITTKAIIEGPSTSKSQDVERVERTYIEAIESMDTPLVKEEIRDDNKDKLTYVQDEEPCSSLQVLNLNEIVVQSSGNKQQSEQQRHESEDSERSCWICFATDEDNGLAAWVQPCKCRGSTKWVHQSCLYRWVDEKQKGNALRSVSCQQCQTEYIIVFPQMGKVANILEAFDNLIKRVSPFLAAGVFVGSLYWTAVTYGAVTFLQIVGHKKGLALMENGDPLILLIGLPAIPVALVLGRMIRWEDAVIRLIRNRRSVARKFPLMSFIIPYPEEDEEQTAQNPVTPTLSDPVSATRIFCGALLLPTISSIVGRLLFESIENTLHRTLLGGLTFITVKGILKIYLKQQQYTRRKKRRIVDYTEENVRTYVNRTGIRQQHGGNVAAAQNIPQPQPQPSQQQAAAQIRMPRESSVRDSLV</sequence>
<keyword evidence="15 21" id="KW-0472">Membrane</keyword>
<keyword evidence="12" id="KW-0862">Zinc</keyword>
<evidence type="ECO:0000256" key="5">
    <source>
        <dbReference type="ARBA" id="ARBA00012483"/>
    </source>
</evidence>
<dbReference type="Pfam" id="PF12906">
    <property type="entry name" value="RINGv"/>
    <property type="match status" value="1"/>
</dbReference>
<evidence type="ECO:0000256" key="4">
    <source>
        <dbReference type="ARBA" id="ARBA00004906"/>
    </source>
</evidence>
<evidence type="ECO:0000256" key="8">
    <source>
        <dbReference type="ARBA" id="ARBA00022723"/>
    </source>
</evidence>
<evidence type="ECO:0000256" key="14">
    <source>
        <dbReference type="ARBA" id="ARBA00023128"/>
    </source>
</evidence>
<dbReference type="GO" id="GO:0061630">
    <property type="term" value="F:ubiquitin protein ligase activity"/>
    <property type="evidence" value="ECO:0007669"/>
    <property type="project" value="UniProtKB-EC"/>
</dbReference>
<feature type="compositionally biased region" description="Basic and acidic residues" evidence="20">
    <location>
        <begin position="413"/>
        <end position="424"/>
    </location>
</feature>
<evidence type="ECO:0000259" key="22">
    <source>
        <dbReference type="PROSITE" id="PS51292"/>
    </source>
</evidence>
<dbReference type="STRING" id="37001.A0A1A9WZ19"/>
<feature type="transmembrane region" description="Helical" evidence="21">
    <location>
        <begin position="329"/>
        <end position="351"/>
    </location>
</feature>
<keyword evidence="13 21" id="KW-1133">Transmembrane helix</keyword>
<dbReference type="PROSITE" id="PS51292">
    <property type="entry name" value="ZF_RING_CH"/>
    <property type="match status" value="1"/>
</dbReference>
<evidence type="ECO:0000256" key="15">
    <source>
        <dbReference type="ARBA" id="ARBA00023136"/>
    </source>
</evidence>
<evidence type="ECO:0000313" key="23">
    <source>
        <dbReference type="EnsemblMetazoa" id="GBRI037870-PA"/>
    </source>
</evidence>
<evidence type="ECO:0000256" key="18">
    <source>
        <dbReference type="ARBA" id="ARBA00043185"/>
    </source>
</evidence>
<keyword evidence="14" id="KW-0496">Mitochondrion</keyword>
<evidence type="ECO:0000256" key="11">
    <source>
        <dbReference type="ARBA" id="ARBA00022787"/>
    </source>
</evidence>
<comment type="catalytic activity">
    <reaction evidence="1">
        <text>S-ubiquitinyl-[E2 ubiquitin-conjugating enzyme]-L-cysteine + [acceptor protein]-L-lysine = [E2 ubiquitin-conjugating enzyme]-L-cysteine + N(6)-ubiquitinyl-[acceptor protein]-L-lysine.</text>
        <dbReference type="EC" id="2.3.2.27"/>
    </reaction>
</comment>
<keyword evidence="24" id="KW-1185">Reference proteome</keyword>
<evidence type="ECO:0000256" key="13">
    <source>
        <dbReference type="ARBA" id="ARBA00022989"/>
    </source>
</evidence>
<dbReference type="EnsemblMetazoa" id="GBRI037870-RA">
    <property type="protein sequence ID" value="GBRI037870-PA"/>
    <property type="gene ID" value="GBRI037870"/>
</dbReference>
<name>A0A1A9WZ19_9MUSC</name>
<comment type="subcellular location">
    <subcellularLocation>
        <location evidence="2">Mitochondrion membrane</location>
        <topology evidence="2">Multi-pass membrane protein</topology>
    </subcellularLocation>
    <subcellularLocation>
        <location evidence="3">Mitochondrion outer membrane</location>
    </subcellularLocation>
</comment>
<keyword evidence="9" id="KW-0863">Zinc-finger</keyword>
<dbReference type="GO" id="GO:0008270">
    <property type="term" value="F:zinc ion binding"/>
    <property type="evidence" value="ECO:0007669"/>
    <property type="project" value="UniProtKB-KW"/>
</dbReference>
<dbReference type="Gene3D" id="3.30.40.10">
    <property type="entry name" value="Zinc/RING finger domain, C3HC4 (zinc finger)"/>
    <property type="match status" value="1"/>
</dbReference>
<dbReference type="AlphaFoldDB" id="A0A1A9WZ19"/>
<dbReference type="InterPro" id="IPR013083">
    <property type="entry name" value="Znf_RING/FYVE/PHD"/>
</dbReference>
<keyword evidence="7 21" id="KW-0812">Transmembrane</keyword>
<dbReference type="CDD" id="cd16701">
    <property type="entry name" value="RING_CH-C4HC3_MARCH5"/>
    <property type="match status" value="1"/>
</dbReference>
<feature type="compositionally biased region" description="Low complexity" evidence="20">
    <location>
        <begin position="392"/>
        <end position="410"/>
    </location>
</feature>
<feature type="compositionally biased region" description="Polar residues" evidence="20">
    <location>
        <begin position="1"/>
        <end position="13"/>
    </location>
</feature>
<evidence type="ECO:0000256" key="9">
    <source>
        <dbReference type="ARBA" id="ARBA00022771"/>
    </source>
</evidence>
<dbReference type="SMART" id="SM00744">
    <property type="entry name" value="RINGv"/>
    <property type="match status" value="1"/>
</dbReference>
<dbReference type="FunFam" id="3.30.40.10:FF:000262">
    <property type="entry name" value="E3 ubiquitin-protein ligase MARCH5"/>
    <property type="match status" value="1"/>
</dbReference>
<evidence type="ECO:0000256" key="16">
    <source>
        <dbReference type="ARBA" id="ARBA00040151"/>
    </source>
</evidence>
<evidence type="ECO:0000256" key="1">
    <source>
        <dbReference type="ARBA" id="ARBA00000900"/>
    </source>
</evidence>
<organism evidence="23 24">
    <name type="scientific">Glossina brevipalpis</name>
    <dbReference type="NCBI Taxonomy" id="37001"/>
    <lineage>
        <taxon>Eukaryota</taxon>
        <taxon>Metazoa</taxon>
        <taxon>Ecdysozoa</taxon>
        <taxon>Arthropoda</taxon>
        <taxon>Hexapoda</taxon>
        <taxon>Insecta</taxon>
        <taxon>Pterygota</taxon>
        <taxon>Neoptera</taxon>
        <taxon>Endopterygota</taxon>
        <taxon>Diptera</taxon>
        <taxon>Brachycera</taxon>
        <taxon>Muscomorpha</taxon>
        <taxon>Hippoboscoidea</taxon>
        <taxon>Glossinidae</taxon>
        <taxon>Glossina</taxon>
    </lineage>
</organism>
<keyword evidence="10" id="KW-0833">Ubl conjugation pathway</keyword>
<dbReference type="SUPFAM" id="SSF57850">
    <property type="entry name" value="RING/U-box"/>
    <property type="match status" value="1"/>
</dbReference>
<keyword evidence="11" id="KW-1000">Mitochondrion outer membrane</keyword>
<feature type="transmembrane region" description="Helical" evidence="21">
    <location>
        <begin position="229"/>
        <end position="249"/>
    </location>
</feature>
<evidence type="ECO:0000256" key="19">
    <source>
        <dbReference type="ARBA" id="ARBA00043231"/>
    </source>
</evidence>
<dbReference type="InterPro" id="IPR011016">
    <property type="entry name" value="Znf_RING-CH"/>
</dbReference>
<keyword evidence="8" id="KW-0479">Metal-binding</keyword>
<dbReference type="VEuPathDB" id="VectorBase:GBRI037870"/>
<feature type="transmembrane region" description="Helical" evidence="21">
    <location>
        <begin position="189"/>
        <end position="209"/>
    </location>
</feature>
<dbReference type="EC" id="2.3.2.27" evidence="5"/>
<evidence type="ECO:0000313" key="24">
    <source>
        <dbReference type="Proteomes" id="UP000091820"/>
    </source>
</evidence>
<evidence type="ECO:0000256" key="3">
    <source>
        <dbReference type="ARBA" id="ARBA00004294"/>
    </source>
</evidence>
<evidence type="ECO:0000256" key="10">
    <source>
        <dbReference type="ARBA" id="ARBA00022786"/>
    </source>
</evidence>
<evidence type="ECO:0000256" key="12">
    <source>
        <dbReference type="ARBA" id="ARBA00022833"/>
    </source>
</evidence>
<feature type="transmembrane region" description="Helical" evidence="21">
    <location>
        <begin position="304"/>
        <end position="323"/>
    </location>
</feature>
<evidence type="ECO:0000256" key="21">
    <source>
        <dbReference type="SAM" id="Phobius"/>
    </source>
</evidence>
<reference evidence="23" key="2">
    <citation type="submission" date="2020-05" db="UniProtKB">
        <authorList>
            <consortium name="EnsemblMetazoa"/>
        </authorList>
    </citation>
    <scope>IDENTIFICATION</scope>
    <source>
        <strain evidence="23">IAEA</strain>
    </source>
</reference>
<comment type="pathway">
    <text evidence="4">Protein modification; protein ubiquitination.</text>
</comment>
<dbReference type="GO" id="GO:0005741">
    <property type="term" value="C:mitochondrial outer membrane"/>
    <property type="evidence" value="ECO:0007669"/>
    <property type="project" value="UniProtKB-SubCell"/>
</dbReference>
<evidence type="ECO:0000256" key="20">
    <source>
        <dbReference type="SAM" id="MobiDB-lite"/>
    </source>
</evidence>
<proteinExistence type="predicted"/>
<feature type="region of interest" description="Disordered" evidence="20">
    <location>
        <begin position="392"/>
        <end position="424"/>
    </location>
</feature>
<dbReference type="Proteomes" id="UP000091820">
    <property type="component" value="Unassembled WGS sequence"/>
</dbReference>
<accession>A0A1A9WZ19</accession>
<dbReference type="PANTHER" id="PTHR46283">
    <property type="entry name" value="E3 UBIQUITIN-PROTEIN LIGASE MARCH5"/>
    <property type="match status" value="1"/>
</dbReference>
<reference evidence="24" key="1">
    <citation type="submission" date="2014-03" db="EMBL/GenBank/DDBJ databases">
        <authorList>
            <person name="Aksoy S."/>
            <person name="Warren W."/>
            <person name="Wilson R.K."/>
        </authorList>
    </citation>
    <scope>NUCLEOTIDE SEQUENCE [LARGE SCALE GENOMIC DNA]</scope>
    <source>
        <strain evidence="24">IAEA</strain>
    </source>
</reference>
<feature type="domain" description="RING-CH-type" evidence="22">
    <location>
        <begin position="96"/>
        <end position="165"/>
    </location>
</feature>